<dbReference type="Proteomes" id="UP000009168">
    <property type="component" value="Unassembled WGS sequence"/>
</dbReference>
<feature type="chain" id="PRO_5004201130" evidence="9">
    <location>
        <begin position="19"/>
        <end position="2453"/>
    </location>
</feature>
<dbReference type="PANTHER" id="PTHR46726">
    <property type="entry name" value="TWO PORE CHANNEL 3"/>
    <property type="match status" value="1"/>
</dbReference>
<dbReference type="Pfam" id="PF00520">
    <property type="entry name" value="Ion_trans"/>
    <property type="match status" value="2"/>
</dbReference>
<dbReference type="InterPro" id="IPR018247">
    <property type="entry name" value="EF_Hand_1_Ca_BS"/>
</dbReference>
<keyword evidence="2 8" id="KW-0812">Transmembrane</keyword>
<feature type="transmembrane region" description="Helical" evidence="8">
    <location>
        <begin position="528"/>
        <end position="552"/>
    </location>
</feature>
<dbReference type="STRING" id="312017.Q22SA3"/>
<dbReference type="GO" id="GO:0016020">
    <property type="term" value="C:membrane"/>
    <property type="evidence" value="ECO:0007669"/>
    <property type="project" value="UniProtKB-SubCell"/>
</dbReference>
<evidence type="ECO:0000256" key="6">
    <source>
        <dbReference type="SAM" id="Coils"/>
    </source>
</evidence>
<feature type="transmembrane region" description="Helical" evidence="8">
    <location>
        <begin position="923"/>
        <end position="944"/>
    </location>
</feature>
<feature type="compositionally biased region" description="Low complexity" evidence="7">
    <location>
        <begin position="218"/>
        <end position="232"/>
    </location>
</feature>
<evidence type="ECO:0000313" key="11">
    <source>
        <dbReference type="EMBL" id="EAR87869.2"/>
    </source>
</evidence>
<evidence type="ECO:0000256" key="8">
    <source>
        <dbReference type="SAM" id="Phobius"/>
    </source>
</evidence>
<feature type="region of interest" description="Disordered" evidence="7">
    <location>
        <begin position="185"/>
        <end position="235"/>
    </location>
</feature>
<protein>
    <submittedName>
        <fullName evidence="11">Cation channel family transporter</fullName>
    </submittedName>
</protein>
<evidence type="ECO:0000256" key="4">
    <source>
        <dbReference type="ARBA" id="ARBA00022989"/>
    </source>
</evidence>
<dbReference type="InterPro" id="IPR011992">
    <property type="entry name" value="EF-hand-dom_pair"/>
</dbReference>
<dbReference type="Gene3D" id="1.20.120.350">
    <property type="entry name" value="Voltage-gated potassium channels. Chain C"/>
    <property type="match status" value="1"/>
</dbReference>
<feature type="domain" description="Ion transport" evidence="10">
    <location>
        <begin position="682"/>
        <end position="948"/>
    </location>
</feature>
<feature type="compositionally biased region" description="Acidic residues" evidence="7">
    <location>
        <begin position="1102"/>
        <end position="1112"/>
    </location>
</feature>
<dbReference type="eggNOG" id="KOG2301">
    <property type="taxonomic scope" value="Eukaryota"/>
</dbReference>
<dbReference type="PROSITE" id="PS00018">
    <property type="entry name" value="EF_HAND_1"/>
    <property type="match status" value="1"/>
</dbReference>
<keyword evidence="5 8" id="KW-0472">Membrane</keyword>
<keyword evidence="12" id="KW-1185">Reference proteome</keyword>
<organism evidence="11 12">
    <name type="scientific">Tetrahymena thermophila (strain SB210)</name>
    <dbReference type="NCBI Taxonomy" id="312017"/>
    <lineage>
        <taxon>Eukaryota</taxon>
        <taxon>Sar</taxon>
        <taxon>Alveolata</taxon>
        <taxon>Ciliophora</taxon>
        <taxon>Intramacronucleata</taxon>
        <taxon>Oligohymenophorea</taxon>
        <taxon>Hymenostomatida</taxon>
        <taxon>Tetrahymenina</taxon>
        <taxon>Tetrahymenidae</taxon>
        <taxon>Tetrahymena</taxon>
    </lineage>
</organism>
<feature type="compositionally biased region" description="Low complexity" evidence="7">
    <location>
        <begin position="1336"/>
        <end position="1353"/>
    </location>
</feature>
<feature type="transmembrane region" description="Helical" evidence="8">
    <location>
        <begin position="456"/>
        <end position="474"/>
    </location>
</feature>
<feature type="compositionally biased region" description="Low complexity" evidence="7">
    <location>
        <begin position="995"/>
        <end position="1007"/>
    </location>
</feature>
<feature type="transmembrane region" description="Helical" evidence="8">
    <location>
        <begin position="684"/>
        <end position="706"/>
    </location>
</feature>
<evidence type="ECO:0000256" key="3">
    <source>
        <dbReference type="ARBA" id="ARBA00022837"/>
    </source>
</evidence>
<dbReference type="InterPro" id="IPR005821">
    <property type="entry name" value="Ion_trans_dom"/>
</dbReference>
<keyword evidence="6" id="KW-0175">Coiled coil</keyword>
<evidence type="ECO:0000256" key="1">
    <source>
        <dbReference type="ARBA" id="ARBA00004141"/>
    </source>
</evidence>
<feature type="transmembrane region" description="Helical" evidence="8">
    <location>
        <begin position="888"/>
        <end position="911"/>
    </location>
</feature>
<dbReference type="InterPro" id="IPR027359">
    <property type="entry name" value="Volt_channel_dom_sf"/>
</dbReference>
<feature type="region of interest" description="Disordered" evidence="7">
    <location>
        <begin position="1332"/>
        <end position="1354"/>
    </location>
</feature>
<evidence type="ECO:0000256" key="9">
    <source>
        <dbReference type="SAM" id="SignalP"/>
    </source>
</evidence>
<comment type="subcellular location">
    <subcellularLocation>
        <location evidence="1">Membrane</location>
        <topology evidence="1">Multi-pass membrane protein</topology>
    </subcellularLocation>
</comment>
<dbReference type="InParanoid" id="Q22SA3"/>
<feature type="coiled-coil region" evidence="6">
    <location>
        <begin position="1260"/>
        <end position="1290"/>
    </location>
</feature>
<dbReference type="OrthoDB" id="295175at2759"/>
<feature type="compositionally biased region" description="Basic residues" evidence="7">
    <location>
        <begin position="185"/>
        <end position="207"/>
    </location>
</feature>
<dbReference type="GO" id="GO:0005216">
    <property type="term" value="F:monoatomic ion channel activity"/>
    <property type="evidence" value="ECO:0007669"/>
    <property type="project" value="InterPro"/>
</dbReference>
<dbReference type="SUPFAM" id="SSF81324">
    <property type="entry name" value="Voltage-gated potassium channels"/>
    <property type="match status" value="1"/>
</dbReference>
<feature type="signal peptide" evidence="9">
    <location>
        <begin position="1"/>
        <end position="18"/>
    </location>
</feature>
<name>Q22SA3_TETTS</name>
<dbReference type="Gene3D" id="1.10.287.70">
    <property type="match status" value="2"/>
</dbReference>
<feature type="compositionally biased region" description="Polar residues" evidence="7">
    <location>
        <begin position="1404"/>
        <end position="1416"/>
    </location>
</feature>
<evidence type="ECO:0000313" key="12">
    <source>
        <dbReference type="Proteomes" id="UP000009168"/>
    </source>
</evidence>
<sequence length="2453" mass="288193">MNVMLCFVLYWFIQMDEALEYEIDTIQTKQYNKNDNSNYQLPQQNLGQESPNNTRLKKLIKERGGHINIRNQQKSMTYTNESPQPKERNPQVQKYKTVKLNDKPIINASQNNNVASGIKEEQGNSFFRQSSTTYLSKQEKIEALKKKIGLTKQGNSGGKSDQTKKDGIVKIFIIKFKKWIKRNLKKCTKRKSQSKQKQKVNNVKRRTGVATNENLDKNNSGGEEGYVSSSGNTKRDSLQNSYISKATASSVSMVFSEQERIDKEIQQLKEAVKIMSKERMYQKAYRHLIDGLLYRSVRHDLDGEDNCWRRFIMFIWHIQNSSLWNDFLLFLGWVYILMSFFEPAHRNGQSLDQQTFHFMTGLESFILSLQTIDLIMEVLQRSSQENQNLLEAFISRKKNLFRLIFFVLNISDLINYVIQYPQNTFRFARVFRPLQIIIFSKSLRRNFQGIINSAKNLLMILFFDIIITSFWAYVGMNLIGDIYNDPSVDTSIVDFRDFFKASNSLYIFSSLDLFPDILFPAVTASFYYLLYFLPYIIMFLLLFVPIPVAVVYEGFRKHRLNLLIADRIKRRKALWACFQCIVQDQKKSYITKSEFCSFFYFVYQQVELEDQAEILSDVLYNEIDINDNKKVSIEEFFTVLEFTEQRKEFRLQRIKPSRLWINFREYIQFKFDLTNVLEGRKWEALSFLMTIGSCILTILILIYDSLSTDSYVDFFDKFFFAFFSLEIVLKIVAFGPVNFSDEPWNMFDLILVLFQAFFDYIFVTFLKNSNVKSVSASRVLKIAKLQKVFRMFRAFRTVKVLNYVLSGLDIIRKVYEMLYKIVICIPIVMKLSVIYVIVIYIYTAVGVEIFNTQLQTLYPSEYGRALCDQTDEGQTDFNSCQYVNFNSFAGASLILLQVCVGAGWGDIVFDFGKKFQDLATSALYFNSFHFLSVFVLSLIGGLVWEVFDVVERIMRDQEALEQQLAIYRKWEEQQQQIEASFQSQDLSKKSNTINQQQQQSLQQQSQFAKANQQRHSLKLSSGYLKMTPKFTVKLPSKQSQFEDDDEDEVIDETAQAEKSADKNLIILQKHSQNNNSVLQIESNGEGYEDDDIGTSEEISLSDSDDDSNQEEEDKNKSKEEAEIVRKALNEGPETMAGGTEMPIEEVINSCYQENDQEQKENPKFDQNHKSQKFFKQRYFSEELLAPDLVDALEQPQKNSLFFNSNHTSSQEIFKQDSKQNSIKIFSSKPSQTSITKIANFQQRLGKNIYNEDNPETQKLFQAISKKKKKQKKEKNKLKKNQEQAKAFNQQCLIENQPITQRDKSEIILYQDIFRLSTMDHFFKDINLKQKNQSPLSEIVSSEQQSEMSEKSPSLFRNQQLVEKTAQAPLPVGAVKKLSKFHTIKEEEEEEMDNNSQSIIKNFNRQQSKTNQGSQNEFSEDLENNKQQDQNSLNKIETPNSQQQAKDEKKFLFKKSHGKLSKQITDNSEQPTIQEEQEQDDEEVASAIYQMQLRGLPHSTNQNKKQIENRNQNEILDSVFEQTDENINNFDLLQKNQINRLSPVKLQNINLKNESSNQLKSKEGIIQNDQQQTQVQYIKLANETQKNSENHPKDQNEKQQCKGSIIFQQFEQNNFQQQQQLILNNNNQAKARSAQQLGNRVNEEAKNQFNHRHSDTINIQNLTKVIKDQVNFGDQKGFLISSDYSPNSQSDSSFDQSFKKQNKVNMKINNHFEGNLDEDESCSQNLTNKFPEKCYLPSKKIRESNCLLNQEEKPETEIILTQKMQEPSKKLHFGVDSTLDQEKNSIFPIPSTIDIFKSQKQMRQHNGSMQFSQYEDNFNTQLIQQNSLFSPQSMSLRKIEMDQLDKDQMRNMQITSQTNSKHLLILEEETTQEHKKTESNENHNFPLNNEHSDEIIQSRSKIITNDTQTNSKNSKTPIAVNIESETNFVTSLADEQNNLLNQEGYQKLSKKNNYKDINYSNFKREIEQNEQLSDDLNAESDLNQIEVKNHELEASFIQEMHDIDQENQSKEIRRNQRREMKLKIHLEKLEKYRNELCQYYKSSLQDITAQNDQQQYQFMNYGKTNILNKQQNPSQQQQNITNTAQRDIIHDRPKNYLMKSFLMNINNDLRNEQKAKVKIDLNNKNFIINKAILKSVDQEKIEKIELRHFRQLYGKEFEDLLDKEFFPLWHLQAKVLFHFDNILKYDHIPVENFVQLYCSLEMQISSLLMNKFSSFKIIYQDQDDKWFTINFVQEAYFLQEVESHGPWRYFKELFEDNPQNLKLFKHRNIFGYADKNQYIRKNLKKFFSISQDISNSYYFRKLQINQRRSDVIYIPFVNDNPEQTSKGLLDNLLKTPTLPQYIKRDDLSQEMIPQIKKGLVIAYLFDNPNVKQRKRTFVSEKINIEQAIAEEDILERELLSHTLNYSYSLELLKDMQKHIMMNKDMLFKKISQFYFYRACFERNFCSMMELPFEQ</sequence>
<feature type="transmembrane region" description="Helical" evidence="8">
    <location>
        <begin position="400"/>
        <end position="418"/>
    </location>
</feature>
<feature type="region of interest" description="Disordered" evidence="7">
    <location>
        <begin position="70"/>
        <end position="91"/>
    </location>
</feature>
<feature type="transmembrane region" description="Helical" evidence="8">
    <location>
        <begin position="718"/>
        <end position="737"/>
    </location>
</feature>
<dbReference type="KEGG" id="tet:TTHERM_00006330"/>
<evidence type="ECO:0000259" key="10">
    <source>
        <dbReference type="Pfam" id="PF00520"/>
    </source>
</evidence>
<dbReference type="EMBL" id="GG662845">
    <property type="protein sequence ID" value="EAR87869.2"/>
    <property type="molecule type" value="Genomic_DNA"/>
</dbReference>
<feature type="domain" description="Ion transport" evidence="10">
    <location>
        <begin position="327"/>
        <end position="557"/>
    </location>
</feature>
<feature type="region of interest" description="Disordered" evidence="7">
    <location>
        <begin position="1084"/>
        <end position="1121"/>
    </location>
</feature>
<gene>
    <name evidence="11" type="ORF">TTHERM_00006330</name>
</gene>
<evidence type="ECO:0000256" key="7">
    <source>
        <dbReference type="SAM" id="MobiDB-lite"/>
    </source>
</evidence>
<dbReference type="HOGENOM" id="CLU_229142_0_0_1"/>
<feature type="compositionally biased region" description="Polar residues" evidence="7">
    <location>
        <begin position="1424"/>
        <end position="1443"/>
    </location>
</feature>
<feature type="compositionally biased region" description="Polar residues" evidence="7">
    <location>
        <begin position="1461"/>
        <end position="1472"/>
    </location>
</feature>
<dbReference type="PANTHER" id="PTHR46726:SF1">
    <property type="entry name" value="TWO-PORE CALCIUM CHANNEL 3"/>
    <property type="match status" value="1"/>
</dbReference>
<feature type="region of interest" description="Disordered" evidence="7">
    <location>
        <begin position="1404"/>
        <end position="1482"/>
    </location>
</feature>
<proteinExistence type="predicted"/>
<reference evidence="12" key="1">
    <citation type="journal article" date="2006" name="PLoS Biol.">
        <title>Macronuclear genome sequence of the ciliate Tetrahymena thermophila, a model eukaryote.</title>
        <authorList>
            <person name="Eisen J.A."/>
            <person name="Coyne R.S."/>
            <person name="Wu M."/>
            <person name="Wu D."/>
            <person name="Thiagarajan M."/>
            <person name="Wortman J.R."/>
            <person name="Badger J.H."/>
            <person name="Ren Q."/>
            <person name="Amedeo P."/>
            <person name="Jones K.M."/>
            <person name="Tallon L.J."/>
            <person name="Delcher A.L."/>
            <person name="Salzberg S.L."/>
            <person name="Silva J.C."/>
            <person name="Haas B.J."/>
            <person name="Majoros W.H."/>
            <person name="Farzad M."/>
            <person name="Carlton J.M."/>
            <person name="Smith R.K. Jr."/>
            <person name="Garg J."/>
            <person name="Pearlman R.E."/>
            <person name="Karrer K.M."/>
            <person name="Sun L."/>
            <person name="Manning G."/>
            <person name="Elde N.C."/>
            <person name="Turkewitz A.P."/>
            <person name="Asai D.J."/>
            <person name="Wilkes D.E."/>
            <person name="Wang Y."/>
            <person name="Cai H."/>
            <person name="Collins K."/>
            <person name="Stewart B.A."/>
            <person name="Lee S.R."/>
            <person name="Wilamowska K."/>
            <person name="Weinberg Z."/>
            <person name="Ruzzo W.L."/>
            <person name="Wloga D."/>
            <person name="Gaertig J."/>
            <person name="Frankel J."/>
            <person name="Tsao C.-C."/>
            <person name="Gorovsky M.A."/>
            <person name="Keeling P.J."/>
            <person name="Waller R.F."/>
            <person name="Patron N.J."/>
            <person name="Cherry J.M."/>
            <person name="Stover N.A."/>
            <person name="Krieger C.J."/>
            <person name="del Toro C."/>
            <person name="Ryder H.F."/>
            <person name="Williamson S.C."/>
            <person name="Barbeau R.A."/>
            <person name="Hamilton E.P."/>
            <person name="Orias E."/>
        </authorList>
    </citation>
    <scope>NUCLEOTIDE SEQUENCE [LARGE SCALE GENOMIC DNA]</scope>
    <source>
        <strain evidence="12">SB210</strain>
    </source>
</reference>
<accession>Q22SA3</accession>
<evidence type="ECO:0000256" key="5">
    <source>
        <dbReference type="ARBA" id="ARBA00023136"/>
    </source>
</evidence>
<dbReference type="RefSeq" id="XP_001008114.2">
    <property type="nucleotide sequence ID" value="XM_001008114.2"/>
</dbReference>
<dbReference type="SUPFAM" id="SSF47473">
    <property type="entry name" value="EF-hand"/>
    <property type="match status" value="1"/>
</dbReference>
<keyword evidence="9" id="KW-0732">Signal</keyword>
<keyword evidence="3" id="KW-0106">Calcium</keyword>
<dbReference type="GeneID" id="7832670"/>
<keyword evidence="4 8" id="KW-1133">Transmembrane helix</keyword>
<feature type="compositionally biased region" description="Polar residues" evidence="7">
    <location>
        <begin position="70"/>
        <end position="83"/>
    </location>
</feature>
<feature type="region of interest" description="Disordered" evidence="7">
    <location>
        <begin position="981"/>
        <end position="1007"/>
    </location>
</feature>
<evidence type="ECO:0000256" key="2">
    <source>
        <dbReference type="ARBA" id="ARBA00022692"/>
    </source>
</evidence>
<feature type="transmembrane region" description="Helical" evidence="8">
    <location>
        <begin position="817"/>
        <end position="842"/>
    </location>
</feature>